<dbReference type="Pfam" id="PF03203">
    <property type="entry name" value="MerC"/>
    <property type="match status" value="1"/>
</dbReference>
<feature type="transmembrane region" description="Helical" evidence="1">
    <location>
        <begin position="12"/>
        <end position="31"/>
    </location>
</feature>
<gene>
    <name evidence="2" type="ORF">Pbs1_19850</name>
</gene>
<protein>
    <recommendedName>
        <fullName evidence="3">MerC domain-containing protein</fullName>
    </recommendedName>
</protein>
<keyword evidence="1" id="KW-1133">Transmembrane helix</keyword>
<dbReference type="AlphaFoldDB" id="A0AB33KXP2"/>
<feature type="transmembrane region" description="Helical" evidence="1">
    <location>
        <begin position="43"/>
        <end position="61"/>
    </location>
</feature>
<evidence type="ECO:0000256" key="1">
    <source>
        <dbReference type="SAM" id="Phobius"/>
    </source>
</evidence>
<feature type="transmembrane region" description="Helical" evidence="1">
    <location>
        <begin position="73"/>
        <end position="90"/>
    </location>
</feature>
<dbReference type="InterPro" id="IPR004891">
    <property type="entry name" value="Mercury-R_MerC"/>
</dbReference>
<dbReference type="EMBL" id="AP035888">
    <property type="protein sequence ID" value="BFP68642.1"/>
    <property type="molecule type" value="Genomic_DNA"/>
</dbReference>
<proteinExistence type="predicted"/>
<reference evidence="2" key="1">
    <citation type="submission" date="2024-08" db="EMBL/GenBank/DDBJ databases">
        <title>Whole genome sequence of Tenacibaculum sp. strain pbs-1 associated with black-spot shell disease in Akoya pearl oysters.</title>
        <authorList>
            <person name="Sakatoku A."/>
            <person name="Suzuki T."/>
            <person name="Hatano K."/>
            <person name="Seki M."/>
            <person name="Tanaka D."/>
            <person name="Nakamura S."/>
            <person name="Suzuki N."/>
            <person name="Isshiki T."/>
        </authorList>
    </citation>
    <scope>NUCLEOTIDE SEQUENCE</scope>
    <source>
        <strain evidence="2">Pbs-1</strain>
    </source>
</reference>
<keyword evidence="1" id="KW-0812">Transmembrane</keyword>
<keyword evidence="1" id="KW-0472">Membrane</keyword>
<evidence type="ECO:0008006" key="3">
    <source>
        <dbReference type="Google" id="ProtNLM"/>
    </source>
</evidence>
<accession>A0AB33KXP2</accession>
<dbReference type="GO" id="GO:0015097">
    <property type="term" value="F:mercury ion transmembrane transporter activity"/>
    <property type="evidence" value="ECO:0007669"/>
    <property type="project" value="InterPro"/>
</dbReference>
<sequence length="133" mass="15269">MVLKQKSDTLGALSSGLCLVHCVFTPFLFVIQSHATCCSHEAVPFWWKSIDVLFLVISFFAIQKSVQTTSKKWMQYALWITFLILFIIILNEYTQAMKLPEESIYVPSLGLVFLHIYNRKYCQCANNTCCANN</sequence>
<name>A0AB33KXP2_9FLAO</name>
<organism evidence="2">
    <name type="scientific">Tenacibaculum sp. Pbs-1</name>
    <dbReference type="NCBI Taxonomy" id="3238748"/>
    <lineage>
        <taxon>Bacteria</taxon>
        <taxon>Pseudomonadati</taxon>
        <taxon>Bacteroidota</taxon>
        <taxon>Flavobacteriia</taxon>
        <taxon>Flavobacteriales</taxon>
        <taxon>Flavobacteriaceae</taxon>
        <taxon>Tenacibaculum</taxon>
    </lineage>
</organism>
<dbReference type="GO" id="GO:0016020">
    <property type="term" value="C:membrane"/>
    <property type="evidence" value="ECO:0007669"/>
    <property type="project" value="InterPro"/>
</dbReference>
<evidence type="ECO:0000313" key="2">
    <source>
        <dbReference type="EMBL" id="BFP68642.1"/>
    </source>
</evidence>